<dbReference type="Pfam" id="PF05826">
    <property type="entry name" value="Phospholip_A2_2"/>
    <property type="match status" value="1"/>
</dbReference>
<proteinExistence type="predicted"/>
<evidence type="ECO:0000256" key="1">
    <source>
        <dbReference type="ARBA" id="ARBA00004613"/>
    </source>
</evidence>
<feature type="signal peptide" evidence="3">
    <location>
        <begin position="1"/>
        <end position="19"/>
    </location>
</feature>
<name>A0A2T7NHW5_POMCA</name>
<evidence type="ECO:0000256" key="2">
    <source>
        <dbReference type="ARBA" id="ARBA00022525"/>
    </source>
</evidence>
<dbReference type="Gene3D" id="1.20.90.10">
    <property type="entry name" value="Phospholipase A2 domain"/>
    <property type="match status" value="1"/>
</dbReference>
<organism evidence="5 6">
    <name type="scientific">Pomacea canaliculata</name>
    <name type="common">Golden apple snail</name>
    <dbReference type="NCBI Taxonomy" id="400727"/>
    <lineage>
        <taxon>Eukaryota</taxon>
        <taxon>Metazoa</taxon>
        <taxon>Spiralia</taxon>
        <taxon>Lophotrochozoa</taxon>
        <taxon>Mollusca</taxon>
        <taxon>Gastropoda</taxon>
        <taxon>Caenogastropoda</taxon>
        <taxon>Architaenioglossa</taxon>
        <taxon>Ampullarioidea</taxon>
        <taxon>Ampullariidae</taxon>
        <taxon>Pomacea</taxon>
    </lineage>
</organism>
<dbReference type="GO" id="GO:0006644">
    <property type="term" value="P:phospholipid metabolic process"/>
    <property type="evidence" value="ECO:0007669"/>
    <property type="project" value="InterPro"/>
</dbReference>
<feature type="chain" id="PRO_5015568777" description="Phospholipase A2-like central domain-containing protein" evidence="3">
    <location>
        <begin position="20"/>
        <end position="240"/>
    </location>
</feature>
<dbReference type="Proteomes" id="UP000245119">
    <property type="component" value="Linkage Group LG12"/>
</dbReference>
<accession>A0A2T7NHW5</accession>
<dbReference type="OrthoDB" id="6075074at2759"/>
<dbReference type="STRING" id="400727.A0A2T7NHW5"/>
<feature type="domain" description="Phospholipase A2-like central" evidence="4">
    <location>
        <begin position="137"/>
        <end position="194"/>
    </location>
</feature>
<dbReference type="GO" id="GO:0050482">
    <property type="term" value="P:arachidonate secretion"/>
    <property type="evidence" value="ECO:0007669"/>
    <property type="project" value="InterPro"/>
</dbReference>
<gene>
    <name evidence="5" type="ORF">C0Q70_18938</name>
</gene>
<evidence type="ECO:0000313" key="6">
    <source>
        <dbReference type="Proteomes" id="UP000245119"/>
    </source>
</evidence>
<comment type="caution">
    <text evidence="5">The sequence shown here is derived from an EMBL/GenBank/DDBJ whole genome shotgun (WGS) entry which is preliminary data.</text>
</comment>
<keyword evidence="3" id="KW-0732">Signal</keyword>
<dbReference type="GO" id="GO:0004623">
    <property type="term" value="F:phospholipase A2 activity"/>
    <property type="evidence" value="ECO:0007669"/>
    <property type="project" value="InterPro"/>
</dbReference>
<keyword evidence="6" id="KW-1185">Reference proteome</keyword>
<dbReference type="PROSITE" id="PS00118">
    <property type="entry name" value="PA2_HIS"/>
    <property type="match status" value="1"/>
</dbReference>
<reference evidence="5 6" key="1">
    <citation type="submission" date="2018-04" db="EMBL/GenBank/DDBJ databases">
        <title>The genome of golden apple snail Pomacea canaliculata provides insight into stress tolerance and invasive adaptation.</title>
        <authorList>
            <person name="Liu C."/>
            <person name="Liu B."/>
            <person name="Ren Y."/>
            <person name="Zhang Y."/>
            <person name="Wang H."/>
            <person name="Li S."/>
            <person name="Jiang F."/>
            <person name="Yin L."/>
            <person name="Zhang G."/>
            <person name="Qian W."/>
            <person name="Fan W."/>
        </authorList>
    </citation>
    <scope>NUCLEOTIDE SEQUENCE [LARGE SCALE GENOMIC DNA]</scope>
    <source>
        <strain evidence="5">SZHN2017</strain>
        <tissue evidence="5">Muscle</tissue>
    </source>
</reference>
<sequence>MCRLLCQVIVVCLLYGVESRPRDLSPGENASCIDVFSHFSDGKVTFTDGARRVLLNKQPKGPGYKCMIKEDSYLPENGKKHKQHRHGDTFNCSEEDMNFIATMCQQLMATNKSQDASAKLKRALVYPEGADCDGVGAGTVWCGHGNEANGDNTKIGEFADTDSCCRAHDLCNPQIPGFTDDPKTGLNNEFPFTSGNNSVFFISKNCKSESSLKDQHLTRLYLVGLGLSGRFLIEGLQVAG</sequence>
<protein>
    <recommendedName>
        <fullName evidence="4">Phospholipase A2-like central domain-containing protein</fullName>
    </recommendedName>
</protein>
<comment type="subcellular location">
    <subcellularLocation>
        <location evidence="1">Secreted</location>
    </subcellularLocation>
</comment>
<evidence type="ECO:0000256" key="3">
    <source>
        <dbReference type="SAM" id="SignalP"/>
    </source>
</evidence>
<dbReference type="SUPFAM" id="SSF48619">
    <property type="entry name" value="Phospholipase A2, PLA2"/>
    <property type="match status" value="1"/>
</dbReference>
<dbReference type="EMBL" id="PZQS01000012">
    <property type="protein sequence ID" value="PVD20777.1"/>
    <property type="molecule type" value="Genomic_DNA"/>
</dbReference>
<dbReference type="InterPro" id="IPR036444">
    <property type="entry name" value="PLipase_A2_dom_sf"/>
</dbReference>
<dbReference type="AlphaFoldDB" id="A0A2T7NHW5"/>
<evidence type="ECO:0000259" key="4">
    <source>
        <dbReference type="Pfam" id="PF05826"/>
    </source>
</evidence>
<dbReference type="GO" id="GO:0005576">
    <property type="term" value="C:extracellular region"/>
    <property type="evidence" value="ECO:0007669"/>
    <property type="project" value="UniProtKB-SubCell"/>
</dbReference>
<evidence type="ECO:0000313" key="5">
    <source>
        <dbReference type="EMBL" id="PVD20777.1"/>
    </source>
</evidence>
<dbReference type="InterPro" id="IPR016090">
    <property type="entry name" value="PLA2-like_dom"/>
</dbReference>
<dbReference type="PANTHER" id="PTHR12253">
    <property type="entry name" value="RH14732P"/>
    <property type="match status" value="1"/>
</dbReference>
<keyword evidence="2" id="KW-0964">Secreted</keyword>
<dbReference type="InterPro" id="IPR033113">
    <property type="entry name" value="PLA2_histidine"/>
</dbReference>